<dbReference type="OrthoDB" id="5422579at2759"/>
<dbReference type="AlphaFoldDB" id="A0A0U5FNN3"/>
<evidence type="ECO:0000259" key="1">
    <source>
        <dbReference type="Pfam" id="PF00646"/>
    </source>
</evidence>
<name>A0A0U5FNN3_ASPCI</name>
<evidence type="ECO:0000313" key="2">
    <source>
        <dbReference type="EMBL" id="CEL01121.1"/>
    </source>
</evidence>
<dbReference type="Pfam" id="PF00646">
    <property type="entry name" value="F-box"/>
    <property type="match status" value="1"/>
</dbReference>
<dbReference type="SUPFAM" id="SSF81383">
    <property type="entry name" value="F-box domain"/>
    <property type="match status" value="1"/>
</dbReference>
<dbReference type="InterPro" id="IPR036047">
    <property type="entry name" value="F-box-like_dom_sf"/>
</dbReference>
<proteinExistence type="predicted"/>
<reference evidence="3" key="1">
    <citation type="journal article" date="2016" name="Genome Announc.">
        <title>Draft genome sequences of fungus Aspergillus calidoustus.</title>
        <authorList>
            <person name="Horn F."/>
            <person name="Linde J."/>
            <person name="Mattern D.J."/>
            <person name="Walther G."/>
            <person name="Guthke R."/>
            <person name="Scherlach K."/>
            <person name="Martin K."/>
            <person name="Brakhage A.A."/>
            <person name="Petzke L."/>
            <person name="Valiante V."/>
        </authorList>
    </citation>
    <scope>NUCLEOTIDE SEQUENCE [LARGE SCALE GENOMIC DNA]</scope>
    <source>
        <strain evidence="3">SF006504</strain>
    </source>
</reference>
<keyword evidence="3" id="KW-1185">Reference proteome</keyword>
<dbReference type="STRING" id="454130.A0A0U5FNN3"/>
<accession>A0A0U5FNN3</accession>
<sequence length="515" mass="59365">MAPLLSELPAELLHLIVGYLPNKGIKALRLTCRTLCNAAQLRLDRVFLSANPLNIAVFRAVADSDTYRHGVKEIVWDDARLEKPPPRNIYRDEAEEIEDPQWEDDQDHEWFIHEMRWNKEYIPYRKGGVGPRSAPEDPRLAPHLANELPPRVCWQYYQNILQQQEDVINFNKDAEALWYGLKRFPALERITLTPAAHGWLWAPVYETPMIRAFPKGFNYPIPRGWTNGRHVWSGTPARPWEDPEVRATYRGFGIITRALTEYPEHQISELVIDVNYLETGLNCRVFEEPSAEYYDFGTILQRPGFRRLDLALYVRGEEHTGWRCYRSRLLSRALANAHDLEHFSLHTNVSPDAATDTTNYSGGDPRAGWVPLRIIVPVESWHSLRHFGLSGFHVDKDDLIELLELMPAIHSLFLGHLYFVDNGGCFRELLDDMRDKLDWRARDPAARPTISISVPTDYQQIGHAVWVDKEVAEFMYGEGPNPWLRSGRGSIVTPHGVIRDAFLPGAEWSTWPFDD</sequence>
<dbReference type="InterPro" id="IPR001810">
    <property type="entry name" value="F-box_dom"/>
</dbReference>
<protein>
    <recommendedName>
        <fullName evidence="1">F-box domain-containing protein</fullName>
    </recommendedName>
</protein>
<dbReference type="EMBL" id="CDMC01000001">
    <property type="protein sequence ID" value="CEL01121.1"/>
    <property type="molecule type" value="Genomic_DNA"/>
</dbReference>
<gene>
    <name evidence="2" type="ORF">ASPCAL00713</name>
</gene>
<organism evidence="2 3">
    <name type="scientific">Aspergillus calidoustus</name>
    <dbReference type="NCBI Taxonomy" id="454130"/>
    <lineage>
        <taxon>Eukaryota</taxon>
        <taxon>Fungi</taxon>
        <taxon>Dikarya</taxon>
        <taxon>Ascomycota</taxon>
        <taxon>Pezizomycotina</taxon>
        <taxon>Eurotiomycetes</taxon>
        <taxon>Eurotiomycetidae</taxon>
        <taxon>Eurotiales</taxon>
        <taxon>Aspergillaceae</taxon>
        <taxon>Aspergillus</taxon>
        <taxon>Aspergillus subgen. Nidulantes</taxon>
    </lineage>
</organism>
<dbReference type="Proteomes" id="UP000054771">
    <property type="component" value="Unassembled WGS sequence"/>
</dbReference>
<dbReference type="OMA" id="LFRTPMI"/>
<evidence type="ECO:0000313" key="3">
    <source>
        <dbReference type="Proteomes" id="UP000054771"/>
    </source>
</evidence>
<feature type="domain" description="F-box" evidence="1">
    <location>
        <begin position="5"/>
        <end position="39"/>
    </location>
</feature>